<accession>A0ABT2FEP4</accession>
<reference evidence="2" key="1">
    <citation type="submission" date="2022-08" db="EMBL/GenBank/DDBJ databases">
        <authorList>
            <person name="Volokhov D.V."/>
            <person name="Furtak V.A."/>
            <person name="Zagorodnyaya T.A."/>
        </authorList>
    </citation>
    <scope>NUCLEOTIDE SEQUENCE</scope>
    <source>
        <strain evidence="2">CSL10203-ORH2</strain>
    </source>
</reference>
<dbReference type="RefSeq" id="WP_259292453.1">
    <property type="nucleotide sequence ID" value="NZ_JANUXW010000014.1"/>
</dbReference>
<proteinExistence type="predicted"/>
<sequence length="168" mass="19763">MNPFDTKSATFDEPIEMLYACHGKVRRFCSQIDKLPEYIDENGRNKVALQAVHQISRYFNIAAPLHHQDEEEDFFPLLLQHYPQAKPNIEQLLQQHDTLHNNWTAVSQEFAKLEADPSYRLQKNILQRFCADYDTHLNIEERLFEMGKHIPQEELAAIGKRMADRRKA</sequence>
<dbReference type="Pfam" id="PF01814">
    <property type="entry name" value="Hemerythrin"/>
    <property type="match status" value="1"/>
</dbReference>
<name>A0ABT2FEP4_9NEIS</name>
<feature type="domain" description="Hemerythrin-like" evidence="1">
    <location>
        <begin position="14"/>
        <end position="143"/>
    </location>
</feature>
<evidence type="ECO:0000259" key="1">
    <source>
        <dbReference type="Pfam" id="PF01814"/>
    </source>
</evidence>
<dbReference type="Gene3D" id="1.20.120.520">
    <property type="entry name" value="nmb1532 protein domain like"/>
    <property type="match status" value="1"/>
</dbReference>
<dbReference type="EMBL" id="JANUXW010000014">
    <property type="protein sequence ID" value="MCS4534696.1"/>
    <property type="molecule type" value="Genomic_DNA"/>
</dbReference>
<evidence type="ECO:0000313" key="2">
    <source>
        <dbReference type="EMBL" id="MCS4534696.1"/>
    </source>
</evidence>
<protein>
    <submittedName>
        <fullName evidence="2">Hemerythrin domain-containing protein</fullName>
    </submittedName>
</protein>
<dbReference type="Proteomes" id="UP001166947">
    <property type="component" value="Unassembled WGS sequence"/>
</dbReference>
<reference evidence="2" key="2">
    <citation type="journal article" date="2023" name="Curr. Microbiol.">
        <title>Neisseria montereyensis sp. nov., Isolated from Oropharynx of California Sea Lion (Zalophus californianus): Genomic, Phylogenetic, and Phenotypic Study.</title>
        <authorList>
            <person name="Volokhov D.V."/>
            <person name="Zagorodnyaya T.A."/>
            <person name="Furtak V.A."/>
            <person name="Nattanmai G."/>
            <person name="Randall L."/>
            <person name="Jose S."/>
            <person name="Gao Y."/>
            <person name="Gulland F.M."/>
            <person name="Eisenberg T."/>
            <person name="Delmonte P."/>
            <person name="Blom J."/>
            <person name="Mitchell K.K."/>
        </authorList>
    </citation>
    <scope>NUCLEOTIDE SEQUENCE</scope>
    <source>
        <strain evidence="2">CSL10203-ORH2</strain>
    </source>
</reference>
<keyword evidence="3" id="KW-1185">Reference proteome</keyword>
<gene>
    <name evidence="2" type="ORF">NXS09_10390</name>
</gene>
<evidence type="ECO:0000313" key="3">
    <source>
        <dbReference type="Proteomes" id="UP001166947"/>
    </source>
</evidence>
<dbReference type="CDD" id="cd12108">
    <property type="entry name" value="Hr-like"/>
    <property type="match status" value="1"/>
</dbReference>
<dbReference type="InterPro" id="IPR012312">
    <property type="entry name" value="Hemerythrin-like"/>
</dbReference>
<comment type="caution">
    <text evidence="2">The sequence shown here is derived from an EMBL/GenBank/DDBJ whole genome shotgun (WGS) entry which is preliminary data.</text>
</comment>
<organism evidence="2 3">
    <name type="scientific">Neisseria montereyensis</name>
    <dbReference type="NCBI Taxonomy" id="2973938"/>
    <lineage>
        <taxon>Bacteria</taxon>
        <taxon>Pseudomonadati</taxon>
        <taxon>Pseudomonadota</taxon>
        <taxon>Betaproteobacteria</taxon>
        <taxon>Neisseriales</taxon>
        <taxon>Neisseriaceae</taxon>
        <taxon>Neisseria</taxon>
    </lineage>
</organism>